<dbReference type="PANTHER" id="PTHR43547:SF2">
    <property type="entry name" value="HYBRID SIGNAL TRANSDUCTION HISTIDINE KINASE C"/>
    <property type="match status" value="1"/>
</dbReference>
<evidence type="ECO:0000259" key="2">
    <source>
        <dbReference type="PROSITE" id="PS50109"/>
    </source>
</evidence>
<dbReference type="Proteomes" id="UP000002215">
    <property type="component" value="Chromosome"/>
</dbReference>
<dbReference type="PANTHER" id="PTHR43547">
    <property type="entry name" value="TWO-COMPONENT HISTIDINE KINASE"/>
    <property type="match status" value="1"/>
</dbReference>
<dbReference type="SMART" id="SM00387">
    <property type="entry name" value="HATPase_c"/>
    <property type="match status" value="1"/>
</dbReference>
<evidence type="ECO:0000256" key="1">
    <source>
        <dbReference type="ARBA" id="ARBA00022553"/>
    </source>
</evidence>
<reference evidence="4" key="1">
    <citation type="submission" date="2009-08" db="EMBL/GenBank/DDBJ databases">
        <title>The complete genome of Chitinophaga pinensis DSM 2588.</title>
        <authorList>
            <consortium name="US DOE Joint Genome Institute (JGI-PGF)"/>
            <person name="Lucas S."/>
            <person name="Copeland A."/>
            <person name="Lapidus A."/>
            <person name="Glavina del Rio T."/>
            <person name="Dalin E."/>
            <person name="Tice H."/>
            <person name="Bruce D."/>
            <person name="Goodwin L."/>
            <person name="Pitluck S."/>
            <person name="Kyrpides N."/>
            <person name="Mavromatis K."/>
            <person name="Ivanova N."/>
            <person name="Mikhailova N."/>
            <person name="Sims D."/>
            <person name="Meinche L."/>
            <person name="Brettin T."/>
            <person name="Detter J.C."/>
            <person name="Han C."/>
            <person name="Larimer F."/>
            <person name="Land M."/>
            <person name="Hauser L."/>
            <person name="Markowitz V."/>
            <person name="Cheng J.-F."/>
            <person name="Hugenholtz P."/>
            <person name="Woyke T."/>
            <person name="Wu D."/>
            <person name="Spring S."/>
            <person name="Klenk H.-P."/>
            <person name="Eisen J.A."/>
        </authorList>
    </citation>
    <scope>NUCLEOTIDE SEQUENCE [LARGE SCALE GENOMIC DNA]</scope>
    <source>
        <strain evidence="4">ATCC 43595 / DSM 2588 / LMG 13176 / NBRC 15968 / NCIMB 11800 / UQM 2034</strain>
    </source>
</reference>
<reference evidence="3 4" key="2">
    <citation type="journal article" date="2010" name="Stand. Genomic Sci.">
        <title>Complete genome sequence of Chitinophaga pinensis type strain (UQM 2034).</title>
        <authorList>
            <person name="Glavina Del Rio T."/>
            <person name="Abt B."/>
            <person name="Spring S."/>
            <person name="Lapidus A."/>
            <person name="Nolan M."/>
            <person name="Tice H."/>
            <person name="Copeland A."/>
            <person name="Cheng J.F."/>
            <person name="Chen F."/>
            <person name="Bruce D."/>
            <person name="Goodwin L."/>
            <person name="Pitluck S."/>
            <person name="Ivanova N."/>
            <person name="Mavromatis K."/>
            <person name="Mikhailova N."/>
            <person name="Pati A."/>
            <person name="Chen A."/>
            <person name="Palaniappan K."/>
            <person name="Land M."/>
            <person name="Hauser L."/>
            <person name="Chang Y.J."/>
            <person name="Jeffries C.D."/>
            <person name="Chain P."/>
            <person name="Saunders E."/>
            <person name="Detter J.C."/>
            <person name="Brettin T."/>
            <person name="Rohde M."/>
            <person name="Goker M."/>
            <person name="Bristow J."/>
            <person name="Eisen J.A."/>
            <person name="Markowitz V."/>
            <person name="Hugenholtz P."/>
            <person name="Kyrpides N.C."/>
            <person name="Klenk H.P."/>
            <person name="Lucas S."/>
        </authorList>
    </citation>
    <scope>NUCLEOTIDE SEQUENCE [LARGE SCALE GENOMIC DNA]</scope>
    <source>
        <strain evidence="4">ATCC 43595 / DSM 2588 / LMG 13176 / NBRC 15968 / NCIMB 11800 / UQM 2034</strain>
    </source>
</reference>
<dbReference type="RefSeq" id="WP_012790655.1">
    <property type="nucleotide sequence ID" value="NC_013132.1"/>
</dbReference>
<feature type="domain" description="Histidine kinase" evidence="2">
    <location>
        <begin position="100"/>
        <end position="318"/>
    </location>
</feature>
<organism evidence="3 4">
    <name type="scientific">Chitinophaga pinensis (strain ATCC 43595 / DSM 2588 / LMG 13176 / NBRC 15968 / NCIMB 11800 / UQM 2034)</name>
    <dbReference type="NCBI Taxonomy" id="485918"/>
    <lineage>
        <taxon>Bacteria</taxon>
        <taxon>Pseudomonadati</taxon>
        <taxon>Bacteroidota</taxon>
        <taxon>Chitinophagia</taxon>
        <taxon>Chitinophagales</taxon>
        <taxon>Chitinophagaceae</taxon>
        <taxon>Chitinophaga</taxon>
    </lineage>
</organism>
<dbReference type="InterPro" id="IPR003594">
    <property type="entry name" value="HATPase_dom"/>
</dbReference>
<dbReference type="KEGG" id="cpi:Cpin_3003"/>
<proteinExistence type="predicted"/>
<dbReference type="AlphaFoldDB" id="A0A979G423"/>
<dbReference type="SUPFAM" id="SSF55874">
    <property type="entry name" value="ATPase domain of HSP90 chaperone/DNA topoisomerase II/histidine kinase"/>
    <property type="match status" value="1"/>
</dbReference>
<dbReference type="OrthoDB" id="641493at2"/>
<keyword evidence="3" id="KW-0418">Kinase</keyword>
<name>A0A979G423_CHIPD</name>
<dbReference type="InterPro" id="IPR005467">
    <property type="entry name" value="His_kinase_dom"/>
</dbReference>
<dbReference type="GO" id="GO:0000155">
    <property type="term" value="F:phosphorelay sensor kinase activity"/>
    <property type="evidence" value="ECO:0007669"/>
    <property type="project" value="TreeGrafter"/>
</dbReference>
<dbReference type="Gene3D" id="3.30.565.10">
    <property type="entry name" value="Histidine kinase-like ATPase, C-terminal domain"/>
    <property type="match status" value="1"/>
</dbReference>
<evidence type="ECO:0000313" key="4">
    <source>
        <dbReference type="Proteomes" id="UP000002215"/>
    </source>
</evidence>
<keyword evidence="3" id="KW-0808">Transferase</keyword>
<dbReference type="InterPro" id="IPR036890">
    <property type="entry name" value="HATPase_C_sf"/>
</dbReference>
<dbReference type="Pfam" id="PF02518">
    <property type="entry name" value="HATPase_c"/>
    <property type="match status" value="1"/>
</dbReference>
<keyword evidence="1" id="KW-0597">Phosphoprotein</keyword>
<protein>
    <submittedName>
        <fullName evidence="3">Histidine kinase</fullName>
    </submittedName>
</protein>
<accession>A0A979G423</accession>
<gene>
    <name evidence="3" type="ordered locus">Cpin_3003</name>
</gene>
<dbReference type="EMBL" id="CP001699">
    <property type="protein sequence ID" value="ACU60479.1"/>
    <property type="molecule type" value="Genomic_DNA"/>
</dbReference>
<dbReference type="PROSITE" id="PS50109">
    <property type="entry name" value="HIS_KIN"/>
    <property type="match status" value="1"/>
</dbReference>
<sequence>MNNNKKKLTQKDKSFAFCLSDDEILNPEDVFFSFCDRSNIRAEINKLDRLLETVSKTDSENIRLCYDLVDNEYRRLIEAAFLFTGIQANEEVSVERFLGLFAHEIKTQISGASLAVEAIMEKTEPSFSSRPDLAFYLTTLRSILFNSSQILTNMITTVRFSENFFTLRTDPKSFKVDDFIDSCTIPYQLFNENFNKNLIVELNELQGKTLLTDEVKLGQIIQNLLSNAYKHSKGRDILLVASSEDRWVSFSVISHGHTIPTKELKQLLKIYYKASQSNAGYGIGLYLCELYAEHLFGNIKITSNKGVTTFTVSIPCEIRD</sequence>
<evidence type="ECO:0000313" key="3">
    <source>
        <dbReference type="EMBL" id="ACU60479.1"/>
    </source>
</evidence>